<comment type="caution">
    <text evidence="10">The sequence shown here is derived from an EMBL/GenBank/DDBJ whole genome shotgun (WGS) entry which is preliminary data.</text>
</comment>
<protein>
    <submittedName>
        <fullName evidence="10">Chlorophyll a/b light-harvesting protein, photosystem I-associated</fullName>
    </submittedName>
</protein>
<proteinExistence type="predicted"/>
<feature type="transmembrane region" description="Helical" evidence="9">
    <location>
        <begin position="30"/>
        <end position="50"/>
    </location>
</feature>
<dbReference type="OrthoDB" id="9429529at2"/>
<evidence type="ECO:0000313" key="10">
    <source>
        <dbReference type="EMBL" id="PZD73005.1"/>
    </source>
</evidence>
<dbReference type="GO" id="GO:0009767">
    <property type="term" value="P:photosynthetic electron transport chain"/>
    <property type="evidence" value="ECO:0007669"/>
    <property type="project" value="InterPro"/>
</dbReference>
<dbReference type="AlphaFoldDB" id="A0A2W1JNI3"/>
<feature type="transmembrane region" description="Helical" evidence="9">
    <location>
        <begin position="137"/>
        <end position="158"/>
    </location>
</feature>
<dbReference type="InterPro" id="IPR036001">
    <property type="entry name" value="PS_II_antenna-like_sf"/>
</dbReference>
<keyword evidence="8 9" id="KW-0472">Membrane</keyword>
<dbReference type="Pfam" id="PF00421">
    <property type="entry name" value="PSII"/>
    <property type="match status" value="1"/>
</dbReference>
<name>A0A2W1JNI3_9CYAN</name>
<feature type="transmembrane region" description="Helical" evidence="9">
    <location>
        <begin position="62"/>
        <end position="80"/>
    </location>
</feature>
<gene>
    <name evidence="10" type="primary">pcbB_1</name>
    <name evidence="10" type="ORF">C1752_02710</name>
</gene>
<dbReference type="SUPFAM" id="SSF161077">
    <property type="entry name" value="Photosystem II antenna protein-like"/>
    <property type="match status" value="1"/>
</dbReference>
<dbReference type="NCBIfam" id="TIGR03041">
    <property type="entry name" value="PS_antenn_a_b"/>
    <property type="match status" value="1"/>
</dbReference>
<keyword evidence="11" id="KW-1185">Reference proteome</keyword>
<evidence type="ECO:0000313" key="11">
    <source>
        <dbReference type="Proteomes" id="UP000248857"/>
    </source>
</evidence>
<dbReference type="InterPro" id="IPR000932">
    <property type="entry name" value="PS_antenna-like"/>
</dbReference>
<evidence type="ECO:0000256" key="6">
    <source>
        <dbReference type="ARBA" id="ARBA00022991"/>
    </source>
</evidence>
<dbReference type="GO" id="GO:0016168">
    <property type="term" value="F:chlorophyll binding"/>
    <property type="evidence" value="ECO:0007669"/>
    <property type="project" value="UniProtKB-KW"/>
</dbReference>
<feature type="transmembrane region" description="Helical" evidence="9">
    <location>
        <begin position="247"/>
        <end position="267"/>
    </location>
</feature>
<evidence type="ECO:0000256" key="5">
    <source>
        <dbReference type="ARBA" id="ARBA00022989"/>
    </source>
</evidence>
<dbReference type="RefSeq" id="WP_110986416.1">
    <property type="nucleotide sequence ID" value="NZ_CAWNWM010000007.1"/>
</dbReference>
<sequence>MTTTIPAAKEAEEFPWWAGNARFADASGQLLGAHVAHAGLIVFWAGAYTLFELGRFDPAQPIYLQGLILLPNLARFGLGLGDAGQIIDPHPYFVVGVLHLISSAFLGFGGLYHALKGPAQLEDRFPRYGYRWDDQKAMTNILGTHLILLGLGAGLLVLKATKFGGLYDSSLGQLHLVTNPTLNPVVIVGYLLGLQSPDWIAGVTSLEDIVGGHVWVSVLCIGGGLWHCATKPFPWAQRLFTWSGEAYLSYSLGALALMSFVATYFVAVNSVAYPTEFYGPSLSLVFGQVPEFVSVDGQLTTRVWLANSHFWLGFFVLQGHLWHALQARGLNLNRELLR</sequence>
<dbReference type="Proteomes" id="UP000248857">
    <property type="component" value="Unassembled WGS sequence"/>
</dbReference>
<evidence type="ECO:0000256" key="4">
    <source>
        <dbReference type="ARBA" id="ARBA00022692"/>
    </source>
</evidence>
<evidence type="ECO:0000256" key="8">
    <source>
        <dbReference type="ARBA" id="ARBA00023136"/>
    </source>
</evidence>
<keyword evidence="7" id="KW-0793">Thylakoid</keyword>
<organism evidence="10 11">
    <name type="scientific">Acaryochloris thomasi RCC1774</name>
    <dbReference type="NCBI Taxonomy" id="1764569"/>
    <lineage>
        <taxon>Bacteria</taxon>
        <taxon>Bacillati</taxon>
        <taxon>Cyanobacteriota</taxon>
        <taxon>Cyanophyceae</taxon>
        <taxon>Acaryochloridales</taxon>
        <taxon>Acaryochloridaceae</taxon>
        <taxon>Acaryochloris</taxon>
        <taxon>Acaryochloris thomasi</taxon>
    </lineage>
</organism>
<keyword evidence="2" id="KW-0148">Chlorophyll</keyword>
<dbReference type="GO" id="GO:0009521">
    <property type="term" value="C:photosystem"/>
    <property type="evidence" value="ECO:0007669"/>
    <property type="project" value="InterPro"/>
</dbReference>
<reference evidence="10 11" key="1">
    <citation type="journal article" date="2018" name="Sci. Rep.">
        <title>A novel species of the marine cyanobacterium Acaryochloris with a unique pigment content and lifestyle.</title>
        <authorList>
            <person name="Partensky F."/>
            <person name="Six C."/>
            <person name="Ratin M."/>
            <person name="Garczarek L."/>
            <person name="Vaulot D."/>
            <person name="Probert I."/>
            <person name="Calteau A."/>
            <person name="Gourvil P."/>
            <person name="Marie D."/>
            <person name="Grebert T."/>
            <person name="Bouchier C."/>
            <person name="Le Panse S."/>
            <person name="Gachenot M."/>
            <person name="Rodriguez F."/>
            <person name="Garrido J.L."/>
        </authorList>
    </citation>
    <scope>NUCLEOTIDE SEQUENCE [LARGE SCALE GENOMIC DNA]</scope>
    <source>
        <strain evidence="10 11">RCC1774</strain>
    </source>
</reference>
<feature type="transmembrane region" description="Helical" evidence="9">
    <location>
        <begin position="92"/>
        <end position="115"/>
    </location>
</feature>
<keyword evidence="5 9" id="KW-1133">Transmembrane helix</keyword>
<feature type="transmembrane region" description="Helical" evidence="9">
    <location>
        <begin position="308"/>
        <end position="325"/>
    </location>
</feature>
<evidence type="ECO:0000256" key="7">
    <source>
        <dbReference type="ARBA" id="ARBA00023078"/>
    </source>
</evidence>
<keyword evidence="6" id="KW-0157">Chromophore</keyword>
<dbReference type="EMBL" id="PQWO01000007">
    <property type="protein sequence ID" value="PZD73005.1"/>
    <property type="molecule type" value="Genomic_DNA"/>
</dbReference>
<evidence type="ECO:0000256" key="3">
    <source>
        <dbReference type="ARBA" id="ARBA00022531"/>
    </source>
</evidence>
<comment type="subcellular location">
    <subcellularLocation>
        <location evidence="1">Cellular thylakoid membrane</location>
        <topology evidence="1">Multi-pass membrane protein</topology>
    </subcellularLocation>
</comment>
<evidence type="ECO:0000256" key="1">
    <source>
        <dbReference type="ARBA" id="ARBA00004636"/>
    </source>
</evidence>
<dbReference type="GO" id="GO:0031676">
    <property type="term" value="C:plasma membrane-derived thylakoid membrane"/>
    <property type="evidence" value="ECO:0007669"/>
    <property type="project" value="UniProtKB-SubCell"/>
</dbReference>
<accession>A0A2W1JNI3</accession>
<evidence type="ECO:0000256" key="9">
    <source>
        <dbReference type="SAM" id="Phobius"/>
    </source>
</evidence>
<keyword evidence="3" id="KW-0602">Photosynthesis</keyword>
<evidence type="ECO:0000256" key="2">
    <source>
        <dbReference type="ARBA" id="ARBA00022494"/>
    </source>
</evidence>
<keyword evidence="4 9" id="KW-0812">Transmembrane</keyword>